<reference evidence="3" key="1">
    <citation type="submission" date="2023-03" db="EMBL/GenBank/DDBJ databases">
        <title>Massive genome expansion in bonnet fungi (Mycena s.s.) driven by repeated elements and novel gene families across ecological guilds.</title>
        <authorList>
            <consortium name="Lawrence Berkeley National Laboratory"/>
            <person name="Harder C.B."/>
            <person name="Miyauchi S."/>
            <person name="Viragh M."/>
            <person name="Kuo A."/>
            <person name="Thoen E."/>
            <person name="Andreopoulos B."/>
            <person name="Lu D."/>
            <person name="Skrede I."/>
            <person name="Drula E."/>
            <person name="Henrissat B."/>
            <person name="Morin E."/>
            <person name="Kohler A."/>
            <person name="Barry K."/>
            <person name="LaButti K."/>
            <person name="Morin E."/>
            <person name="Salamov A."/>
            <person name="Lipzen A."/>
            <person name="Mereny Z."/>
            <person name="Hegedus B."/>
            <person name="Baldrian P."/>
            <person name="Stursova M."/>
            <person name="Weitz H."/>
            <person name="Taylor A."/>
            <person name="Grigoriev I.V."/>
            <person name="Nagy L.G."/>
            <person name="Martin F."/>
            <person name="Kauserud H."/>
        </authorList>
    </citation>
    <scope>NUCLEOTIDE SEQUENCE</scope>
    <source>
        <strain evidence="3">CBHHK067</strain>
    </source>
</reference>
<keyword evidence="2" id="KW-0812">Transmembrane</keyword>
<keyword evidence="2" id="KW-0472">Membrane</keyword>
<organism evidence="3 4">
    <name type="scientific">Mycena rosella</name>
    <name type="common">Pink bonnet</name>
    <name type="synonym">Agaricus rosellus</name>
    <dbReference type="NCBI Taxonomy" id="1033263"/>
    <lineage>
        <taxon>Eukaryota</taxon>
        <taxon>Fungi</taxon>
        <taxon>Dikarya</taxon>
        <taxon>Basidiomycota</taxon>
        <taxon>Agaricomycotina</taxon>
        <taxon>Agaricomycetes</taxon>
        <taxon>Agaricomycetidae</taxon>
        <taxon>Agaricales</taxon>
        <taxon>Marasmiineae</taxon>
        <taxon>Mycenaceae</taxon>
        <taxon>Mycena</taxon>
    </lineage>
</organism>
<feature type="region of interest" description="Disordered" evidence="1">
    <location>
        <begin position="1"/>
        <end position="47"/>
    </location>
</feature>
<proteinExistence type="predicted"/>
<protein>
    <submittedName>
        <fullName evidence="3">Uncharacterized protein</fullName>
    </submittedName>
</protein>
<evidence type="ECO:0000256" key="1">
    <source>
        <dbReference type="SAM" id="MobiDB-lite"/>
    </source>
</evidence>
<keyword evidence="4" id="KW-1185">Reference proteome</keyword>
<evidence type="ECO:0000256" key="2">
    <source>
        <dbReference type="SAM" id="Phobius"/>
    </source>
</evidence>
<name>A0AAD7GFE4_MYCRO</name>
<evidence type="ECO:0000313" key="4">
    <source>
        <dbReference type="Proteomes" id="UP001221757"/>
    </source>
</evidence>
<keyword evidence="2" id="KW-1133">Transmembrane helix</keyword>
<sequence length="143" mass="16525">MRTRRARMRMRRRATPAGRSAWSRRGRARSAGPTTSPTGLARRTRRRRRIRVRVSRVGCSGSFVVWTSETVKIQVIWILGPVSWLYVVYTVRAGGRLSQIYVEATQSPESTWKGDSRSGRHRRAPSTDEQLPNPMRWSSWAER</sequence>
<evidence type="ECO:0000313" key="3">
    <source>
        <dbReference type="EMBL" id="KAJ7692042.1"/>
    </source>
</evidence>
<dbReference type="Proteomes" id="UP001221757">
    <property type="component" value="Unassembled WGS sequence"/>
</dbReference>
<comment type="caution">
    <text evidence="3">The sequence shown here is derived from an EMBL/GenBank/DDBJ whole genome shotgun (WGS) entry which is preliminary data.</text>
</comment>
<feature type="compositionally biased region" description="Basic residues" evidence="1">
    <location>
        <begin position="1"/>
        <end position="14"/>
    </location>
</feature>
<feature type="transmembrane region" description="Helical" evidence="2">
    <location>
        <begin position="50"/>
        <end position="67"/>
    </location>
</feature>
<gene>
    <name evidence="3" type="ORF">B0H17DRAFT_1061751</name>
</gene>
<accession>A0AAD7GFE4</accession>
<feature type="region of interest" description="Disordered" evidence="1">
    <location>
        <begin position="107"/>
        <end position="143"/>
    </location>
</feature>
<feature type="transmembrane region" description="Helical" evidence="2">
    <location>
        <begin position="73"/>
        <end position="91"/>
    </location>
</feature>
<dbReference type="AlphaFoldDB" id="A0AAD7GFE4"/>
<dbReference type="EMBL" id="JARKIE010000054">
    <property type="protein sequence ID" value="KAJ7692042.1"/>
    <property type="molecule type" value="Genomic_DNA"/>
</dbReference>